<feature type="transmembrane region" description="Helical" evidence="2">
    <location>
        <begin position="104"/>
        <end position="125"/>
    </location>
</feature>
<keyword evidence="2" id="KW-0812">Transmembrane</keyword>
<keyword evidence="2" id="KW-0472">Membrane</keyword>
<feature type="compositionally biased region" description="Basic and acidic residues" evidence="1">
    <location>
        <begin position="192"/>
        <end position="207"/>
    </location>
</feature>
<keyword evidence="4" id="KW-1185">Reference proteome</keyword>
<feature type="region of interest" description="Disordered" evidence="1">
    <location>
        <begin position="192"/>
        <end position="216"/>
    </location>
</feature>
<accession>A0AAE0PVI6</accession>
<evidence type="ECO:0000313" key="4">
    <source>
        <dbReference type="Proteomes" id="UP001274896"/>
    </source>
</evidence>
<sequence length="216" mass="24522">MTETGGEEDKSKRKAACSTDTPMKLGDGRGEEIKSKCDKVLYSFIISLIWLFFFFMMADTWPVRVHIGVVVGFSIVSLIILIILFDGCWAWIKKKRSREERLTASVWLFLFFADGRYLACALSTWEGVYAKSETVGIEKWCKSTGNETTVLESQQITLKWISRSQILGFFTILLVVVLLACAHRSITERESDEESRVNLHGQPDERNSQCGEDTSL</sequence>
<evidence type="ECO:0000256" key="2">
    <source>
        <dbReference type="SAM" id="Phobius"/>
    </source>
</evidence>
<evidence type="ECO:0000256" key="1">
    <source>
        <dbReference type="SAM" id="MobiDB-lite"/>
    </source>
</evidence>
<proteinExistence type="predicted"/>
<keyword evidence="2" id="KW-1133">Transmembrane helix</keyword>
<protein>
    <recommendedName>
        <fullName evidence="5">Transmembrane protein</fullName>
    </recommendedName>
</protein>
<dbReference type="AlphaFoldDB" id="A0AAE0PVI6"/>
<dbReference type="Proteomes" id="UP001274896">
    <property type="component" value="Unassembled WGS sequence"/>
</dbReference>
<feature type="transmembrane region" description="Helical" evidence="2">
    <location>
        <begin position="166"/>
        <end position="186"/>
    </location>
</feature>
<feature type="transmembrane region" description="Helical" evidence="2">
    <location>
        <begin position="70"/>
        <end position="92"/>
    </location>
</feature>
<evidence type="ECO:0008006" key="5">
    <source>
        <dbReference type="Google" id="ProtNLM"/>
    </source>
</evidence>
<gene>
    <name evidence="3" type="ORF">QTP70_015368</name>
</gene>
<feature type="transmembrane region" description="Helical" evidence="2">
    <location>
        <begin position="40"/>
        <end position="58"/>
    </location>
</feature>
<evidence type="ECO:0000313" key="3">
    <source>
        <dbReference type="EMBL" id="KAK3508956.1"/>
    </source>
</evidence>
<reference evidence="3" key="1">
    <citation type="submission" date="2023-06" db="EMBL/GenBank/DDBJ databases">
        <title>Male Hemibagrus guttatus genome.</title>
        <authorList>
            <person name="Bian C."/>
        </authorList>
    </citation>
    <scope>NUCLEOTIDE SEQUENCE</scope>
    <source>
        <strain evidence="3">Male_cb2023</strain>
        <tissue evidence="3">Muscle</tissue>
    </source>
</reference>
<dbReference type="EMBL" id="JAUCMX010000027">
    <property type="protein sequence ID" value="KAK3508956.1"/>
    <property type="molecule type" value="Genomic_DNA"/>
</dbReference>
<name>A0AAE0PVI6_9TELE</name>
<comment type="caution">
    <text evidence="3">The sequence shown here is derived from an EMBL/GenBank/DDBJ whole genome shotgun (WGS) entry which is preliminary data.</text>
</comment>
<organism evidence="3 4">
    <name type="scientific">Hemibagrus guttatus</name>
    <dbReference type="NCBI Taxonomy" id="175788"/>
    <lineage>
        <taxon>Eukaryota</taxon>
        <taxon>Metazoa</taxon>
        <taxon>Chordata</taxon>
        <taxon>Craniata</taxon>
        <taxon>Vertebrata</taxon>
        <taxon>Euteleostomi</taxon>
        <taxon>Actinopterygii</taxon>
        <taxon>Neopterygii</taxon>
        <taxon>Teleostei</taxon>
        <taxon>Ostariophysi</taxon>
        <taxon>Siluriformes</taxon>
        <taxon>Bagridae</taxon>
        <taxon>Hemibagrus</taxon>
    </lineage>
</organism>